<name>A0AAP0HJP8_9MAGN</name>
<comment type="caution">
    <text evidence="1">The sequence shown here is derived from an EMBL/GenBank/DDBJ whole genome shotgun (WGS) entry which is preliminary data.</text>
</comment>
<evidence type="ECO:0000313" key="1">
    <source>
        <dbReference type="EMBL" id="KAK9086896.1"/>
    </source>
</evidence>
<protein>
    <submittedName>
        <fullName evidence="1">Uncharacterized protein</fullName>
    </submittedName>
</protein>
<proteinExistence type="predicted"/>
<dbReference type="Proteomes" id="UP001420932">
    <property type="component" value="Unassembled WGS sequence"/>
</dbReference>
<gene>
    <name evidence="1" type="ORF">Syun_029290</name>
</gene>
<evidence type="ECO:0000313" key="2">
    <source>
        <dbReference type="Proteomes" id="UP001420932"/>
    </source>
</evidence>
<dbReference type="AlphaFoldDB" id="A0AAP0HJP8"/>
<dbReference type="EMBL" id="JBBNAF010000013">
    <property type="protein sequence ID" value="KAK9086896.1"/>
    <property type="molecule type" value="Genomic_DNA"/>
</dbReference>
<accession>A0AAP0HJP8</accession>
<organism evidence="1 2">
    <name type="scientific">Stephania yunnanensis</name>
    <dbReference type="NCBI Taxonomy" id="152371"/>
    <lineage>
        <taxon>Eukaryota</taxon>
        <taxon>Viridiplantae</taxon>
        <taxon>Streptophyta</taxon>
        <taxon>Embryophyta</taxon>
        <taxon>Tracheophyta</taxon>
        <taxon>Spermatophyta</taxon>
        <taxon>Magnoliopsida</taxon>
        <taxon>Ranunculales</taxon>
        <taxon>Menispermaceae</taxon>
        <taxon>Menispermoideae</taxon>
        <taxon>Cissampelideae</taxon>
        <taxon>Stephania</taxon>
    </lineage>
</organism>
<keyword evidence="2" id="KW-1185">Reference proteome</keyword>
<reference evidence="1 2" key="1">
    <citation type="submission" date="2024-01" db="EMBL/GenBank/DDBJ databases">
        <title>Genome assemblies of Stephania.</title>
        <authorList>
            <person name="Yang L."/>
        </authorList>
    </citation>
    <scope>NUCLEOTIDE SEQUENCE [LARGE SCALE GENOMIC DNA]</scope>
    <source>
        <strain evidence="1">YNDBR</strain>
        <tissue evidence="1">Leaf</tissue>
    </source>
</reference>
<sequence length="169" mass="19060">MININQNVRLQEHDKYHACIDCDTCRWMASITFICWDPGPWLVGMRSYLEAASQQRNKTRYIEPFPNIVTIGYHSLTGSCILDRQYNWIITDLLFALPVGRRLCTHRHKKDDEAAETSAVICADDLSLLSGRLVRHPLKIVNLYGGRLTAASSDVSGLPRASVGARITE</sequence>